<dbReference type="OrthoDB" id="6325580at2759"/>
<dbReference type="AlphaFoldDB" id="A0A8E0RND0"/>
<feature type="compositionally biased region" description="Polar residues" evidence="1">
    <location>
        <begin position="1148"/>
        <end position="1158"/>
    </location>
</feature>
<evidence type="ECO:0000256" key="1">
    <source>
        <dbReference type="SAM" id="MobiDB-lite"/>
    </source>
</evidence>
<comment type="caution">
    <text evidence="2">The sequence shown here is derived from an EMBL/GenBank/DDBJ whole genome shotgun (WGS) entry which is preliminary data.</text>
</comment>
<dbReference type="EMBL" id="LUCM01010783">
    <property type="protein sequence ID" value="KAA0184996.1"/>
    <property type="molecule type" value="Genomic_DNA"/>
</dbReference>
<name>A0A8E0RND0_9TREM</name>
<evidence type="ECO:0000313" key="3">
    <source>
        <dbReference type="Proteomes" id="UP000728185"/>
    </source>
</evidence>
<keyword evidence="3" id="KW-1185">Reference proteome</keyword>
<reference evidence="2" key="1">
    <citation type="submission" date="2019-05" db="EMBL/GenBank/DDBJ databases">
        <title>Annotation for the trematode Fasciolopsis buski.</title>
        <authorList>
            <person name="Choi Y.-J."/>
        </authorList>
    </citation>
    <scope>NUCLEOTIDE SEQUENCE</scope>
    <source>
        <strain evidence="2">HT</strain>
        <tissue evidence="2">Whole worm</tissue>
    </source>
</reference>
<organism evidence="2 3">
    <name type="scientific">Fasciolopsis buskii</name>
    <dbReference type="NCBI Taxonomy" id="27845"/>
    <lineage>
        <taxon>Eukaryota</taxon>
        <taxon>Metazoa</taxon>
        <taxon>Spiralia</taxon>
        <taxon>Lophotrochozoa</taxon>
        <taxon>Platyhelminthes</taxon>
        <taxon>Trematoda</taxon>
        <taxon>Digenea</taxon>
        <taxon>Plagiorchiida</taxon>
        <taxon>Echinostomata</taxon>
        <taxon>Echinostomatoidea</taxon>
        <taxon>Fasciolidae</taxon>
        <taxon>Fasciolopsis</taxon>
    </lineage>
</organism>
<accession>A0A8E0RND0</accession>
<protein>
    <submittedName>
        <fullName evidence="2">Uncharacterized protein</fullName>
    </submittedName>
</protein>
<sequence length="1158" mass="130244">MRGQSTVGRQTVQIRAGACDEDMDVFQPKFGEVSLYGNWLMYVELQPSIAKWNPKAAIYVFDDGMLKEDITTVPGKTYFWNIKYCTNCTVMARFSDRQKIVLSKIVSPLRPRPGLGLPIIKKAILDKRTGILTLNFQSVPDATAYTVIVRDTVLAYNTFKINPGQTSIEGVNCADCMVAMRALNRNDRGEFTKEFLITIADRFWIVVSSAVYDGQILYVTATDPFQSMTIKTKREEISSQVSRNRTYFAKMTEIPLSVRADNGPWFEISKNGKETKSADILSLFSLKTGPMIISCIKHGPVVYPIMVQTDSRHLTPHFEGFIVKGNTVATRFDWHGYYGKIPEVACENCTLYVRELFFAEHSAFSSGMTIEEPSECVNYFDHLDTDKLSSALTRNTYFTVTGKHTGFHVQWYSVEPLDIRYTNMATGQMGWVPTNGLGQDGYLLNALDACTLYMFEAYFQGRSQSRPWQVIHMTTEPEATTPVRTILDAELFTIGNCPLLISINSFEPYRDAKRQYFGSPIVIALTDDQMEETNETTTPTGIFKFTIHHEIYNDPGCGQRVMSLIPCAERDQVKGAQTISRTIDFGNKIFLRHKIFDDGRVLKLNLRPNGVCFGPHYKIELSRPRAQPTVLLVDENFTDVRDVVCAPCTLTVSARSSAHPVQPSDPVTLWFGPIEFSTRLISGQLLIEWTIPRESFNTYIINIVRKGEGLVNIEPIKINVQKGSLKKDALKCGIYEVQLTNSSSLLFKQAMEIMPNNKKILVKHNLVSNGDGLHVNLTGNDACLGSQFSIQLSRSGMTELKLDVDTKDKPHPVLILRTDISCAPCSMVVWAPDFGSLVKASDPVDVWFGINPKIQVQVFNTKGLKVDLSKNDGCLGMSYELVLFRDHNIIIVSKWVIGPVVVVSDDVFCDPCQLVVSKPLMENSSPVSVWLGLITLDAYLTELHINASWRFPTIENLDPYSVHLLHPSKAESEPYRITRQQDTRLFEARECGKYEVSIQRKIIRDTKVDSEVKARKQLERACKPTSTPTSSIDNGTDPKIILDAQHNGSHVNARWHIPTVKDLDRYSVYLVRPSKADPEQYTIYKSEDSRVFEARDCGEYEISIRKKVIPSTGNKNDGVIMAKKRLTNLCDTQTQPELPAGAVDKELNSGSDCYSDNP</sequence>
<evidence type="ECO:0000313" key="2">
    <source>
        <dbReference type="EMBL" id="KAA0184996.1"/>
    </source>
</evidence>
<gene>
    <name evidence="2" type="ORF">FBUS_00265</name>
</gene>
<dbReference type="Proteomes" id="UP000728185">
    <property type="component" value="Unassembled WGS sequence"/>
</dbReference>
<proteinExistence type="predicted"/>
<feature type="region of interest" description="Disordered" evidence="1">
    <location>
        <begin position="1135"/>
        <end position="1158"/>
    </location>
</feature>